<protein>
    <submittedName>
        <fullName evidence="2">Uncharacterized protein</fullName>
    </submittedName>
</protein>
<proteinExistence type="predicted"/>
<evidence type="ECO:0000313" key="2">
    <source>
        <dbReference type="EMBL" id="KAL2860151.1"/>
    </source>
</evidence>
<keyword evidence="3" id="KW-1185">Reference proteome</keyword>
<evidence type="ECO:0000313" key="3">
    <source>
        <dbReference type="Proteomes" id="UP001610444"/>
    </source>
</evidence>
<evidence type="ECO:0000256" key="1">
    <source>
        <dbReference type="SAM" id="MobiDB-lite"/>
    </source>
</evidence>
<dbReference type="EMBL" id="JBFXLR010000002">
    <property type="protein sequence ID" value="KAL2860151.1"/>
    <property type="molecule type" value="Genomic_DNA"/>
</dbReference>
<name>A0ABR4L6L8_9EURO</name>
<gene>
    <name evidence="2" type="ORF">BJX68DRAFT_224355</name>
</gene>
<dbReference type="Proteomes" id="UP001610444">
    <property type="component" value="Unassembled WGS sequence"/>
</dbReference>
<feature type="region of interest" description="Disordered" evidence="1">
    <location>
        <begin position="1"/>
        <end position="63"/>
    </location>
</feature>
<feature type="compositionally biased region" description="Polar residues" evidence="1">
    <location>
        <begin position="13"/>
        <end position="23"/>
    </location>
</feature>
<comment type="caution">
    <text evidence="2">The sequence shown here is derived from an EMBL/GenBank/DDBJ whole genome shotgun (WGS) entry which is preliminary data.</text>
</comment>
<sequence length="170" mass="19644">MIHSSKDELGTNIDISTDPSQHIASKRQPRADESYETRNISGSPHTTSTSYGLPTPTKQAQQSRQRLLTQGISRAFLKFPEREQIAQTRCWDSGNTLHISIFLVRRHAHHLWTGKTNRLVGDRCIDFPGSLRQYWFLLSFQSLSRWWLRWVREPERAGWRGLLSATERGG</sequence>
<organism evidence="2 3">
    <name type="scientific">Aspergillus pseudodeflectus</name>
    <dbReference type="NCBI Taxonomy" id="176178"/>
    <lineage>
        <taxon>Eukaryota</taxon>
        <taxon>Fungi</taxon>
        <taxon>Dikarya</taxon>
        <taxon>Ascomycota</taxon>
        <taxon>Pezizomycotina</taxon>
        <taxon>Eurotiomycetes</taxon>
        <taxon>Eurotiomycetidae</taxon>
        <taxon>Eurotiales</taxon>
        <taxon>Aspergillaceae</taxon>
        <taxon>Aspergillus</taxon>
        <taxon>Aspergillus subgen. Nidulantes</taxon>
    </lineage>
</organism>
<dbReference type="RefSeq" id="XP_070904842.1">
    <property type="nucleotide sequence ID" value="XM_071038255.1"/>
</dbReference>
<dbReference type="GeneID" id="98153419"/>
<feature type="compositionally biased region" description="Polar residues" evidence="1">
    <location>
        <begin position="37"/>
        <end position="63"/>
    </location>
</feature>
<reference evidence="2 3" key="1">
    <citation type="submission" date="2024-07" db="EMBL/GenBank/DDBJ databases">
        <title>Section-level genome sequencing and comparative genomics of Aspergillus sections Usti and Cavernicolus.</title>
        <authorList>
            <consortium name="Lawrence Berkeley National Laboratory"/>
            <person name="Nybo J.L."/>
            <person name="Vesth T.C."/>
            <person name="Theobald S."/>
            <person name="Frisvad J.C."/>
            <person name="Larsen T.O."/>
            <person name="Kjaerboelling I."/>
            <person name="Rothschild-Mancinelli K."/>
            <person name="Lyhne E.K."/>
            <person name="Kogle M.E."/>
            <person name="Barry K."/>
            <person name="Clum A."/>
            <person name="Na H."/>
            <person name="Ledsgaard L."/>
            <person name="Lin J."/>
            <person name="Lipzen A."/>
            <person name="Kuo A."/>
            <person name="Riley R."/>
            <person name="Mondo S."/>
            <person name="LaButti K."/>
            <person name="Haridas S."/>
            <person name="Pangalinan J."/>
            <person name="Salamov A.A."/>
            <person name="Simmons B.A."/>
            <person name="Magnuson J.K."/>
            <person name="Chen J."/>
            <person name="Drula E."/>
            <person name="Henrissat B."/>
            <person name="Wiebenga A."/>
            <person name="Lubbers R.J."/>
            <person name="Gomes A.C."/>
            <person name="Macurrencykelacurrency M.R."/>
            <person name="Stajich J."/>
            <person name="Grigoriev I.V."/>
            <person name="Mortensen U.H."/>
            <person name="De vries R.P."/>
            <person name="Baker S.E."/>
            <person name="Andersen M.R."/>
        </authorList>
    </citation>
    <scope>NUCLEOTIDE SEQUENCE [LARGE SCALE GENOMIC DNA]</scope>
    <source>
        <strain evidence="2 3">CBS 756.74</strain>
    </source>
</reference>
<accession>A0ABR4L6L8</accession>